<gene>
    <name evidence="3" type="ORF">C8046_13970</name>
</gene>
<accession>A0A2U1ZX71</accession>
<keyword evidence="2" id="KW-0472">Membrane</keyword>
<feature type="transmembrane region" description="Helical" evidence="2">
    <location>
        <begin position="102"/>
        <end position="121"/>
    </location>
</feature>
<feature type="transmembrane region" description="Helical" evidence="2">
    <location>
        <begin position="228"/>
        <end position="246"/>
    </location>
</feature>
<evidence type="ECO:0000256" key="2">
    <source>
        <dbReference type="SAM" id="Phobius"/>
    </source>
</evidence>
<dbReference type="OrthoDB" id="3322395at2"/>
<feature type="compositionally biased region" description="Low complexity" evidence="1">
    <location>
        <begin position="1"/>
        <end position="11"/>
    </location>
</feature>
<feature type="transmembrane region" description="Helical" evidence="2">
    <location>
        <begin position="454"/>
        <end position="475"/>
    </location>
</feature>
<dbReference type="Proteomes" id="UP000245166">
    <property type="component" value="Unassembled WGS sequence"/>
</dbReference>
<name>A0A2U1ZX71_9MICO</name>
<proteinExistence type="predicted"/>
<protein>
    <submittedName>
        <fullName evidence="3">Uncharacterized protein</fullName>
    </submittedName>
</protein>
<evidence type="ECO:0000313" key="3">
    <source>
        <dbReference type="EMBL" id="PWD51585.1"/>
    </source>
</evidence>
<keyword evidence="2" id="KW-0812">Transmembrane</keyword>
<dbReference type="RefSeq" id="WP_109229964.1">
    <property type="nucleotide sequence ID" value="NZ_PYHR01000002.1"/>
</dbReference>
<feature type="transmembrane region" description="Helical" evidence="2">
    <location>
        <begin position="332"/>
        <end position="357"/>
    </location>
</feature>
<feature type="transmembrane region" description="Helical" evidence="2">
    <location>
        <begin position="490"/>
        <end position="512"/>
    </location>
</feature>
<feature type="transmembrane region" description="Helical" evidence="2">
    <location>
        <begin position="168"/>
        <end position="186"/>
    </location>
</feature>
<feature type="compositionally biased region" description="Low complexity" evidence="1">
    <location>
        <begin position="54"/>
        <end position="69"/>
    </location>
</feature>
<evidence type="ECO:0000313" key="4">
    <source>
        <dbReference type="Proteomes" id="UP000245166"/>
    </source>
</evidence>
<dbReference type="AlphaFoldDB" id="A0A2U1ZX71"/>
<dbReference type="EMBL" id="PYHR01000002">
    <property type="protein sequence ID" value="PWD51585.1"/>
    <property type="molecule type" value="Genomic_DNA"/>
</dbReference>
<comment type="caution">
    <text evidence="3">The sequence shown here is derived from an EMBL/GenBank/DDBJ whole genome shotgun (WGS) entry which is preliminary data.</text>
</comment>
<organism evidence="3 4">
    <name type="scientific">Serinibacter arcticus</name>
    <dbReference type="NCBI Taxonomy" id="1655435"/>
    <lineage>
        <taxon>Bacteria</taxon>
        <taxon>Bacillati</taxon>
        <taxon>Actinomycetota</taxon>
        <taxon>Actinomycetes</taxon>
        <taxon>Micrococcales</taxon>
        <taxon>Beutenbergiaceae</taxon>
        <taxon>Serinibacter</taxon>
    </lineage>
</organism>
<feature type="compositionally biased region" description="Low complexity" evidence="1">
    <location>
        <begin position="21"/>
        <end position="32"/>
    </location>
</feature>
<keyword evidence="2" id="KW-1133">Transmembrane helix</keyword>
<keyword evidence="4" id="KW-1185">Reference proteome</keyword>
<feature type="transmembrane region" description="Helical" evidence="2">
    <location>
        <begin position="284"/>
        <end position="302"/>
    </location>
</feature>
<evidence type="ECO:0000256" key="1">
    <source>
        <dbReference type="SAM" id="MobiDB-lite"/>
    </source>
</evidence>
<feature type="region of interest" description="Disordered" evidence="1">
    <location>
        <begin position="1"/>
        <end position="74"/>
    </location>
</feature>
<feature type="transmembrane region" description="Helical" evidence="2">
    <location>
        <begin position="133"/>
        <end position="156"/>
    </location>
</feature>
<sequence length="539" mass="57068">MSGHHPFGPLQPIQPQPGQPSPGRQSQPGQPGRHPHDSRPTTPLPTPHPHDSRPTTPVGPVRPAAAGGDDPPPRITAGLAWRALGEEARDLVVLTGRLLARYWLVLAGVSALGALAAYWTMRLAVIVSRTGATPGTLVFALVPGITFVAAVAMLTVMGRLSDTGRRSATAALATFGSALLLYLVLYEQNGQLTQDRKDYLYEATMEVIVGNMGTDAAVDVGTRIPQPISFSVISAIAVALLVRSVGARVLERREQRLEAGTITPGRGGDAGTAVLRVLVTYSELVWMVLSVLVAVAIGNILGEWWSSRFAVHAVSQAWASLEWPSIAPSIGAISRIVGTVVGIAVAGILIPTAWLALGAILFGTRRGAPAVLAQRAAEVTATITGRVRAPLETTEGRRGRLGGRVSDLTSRYGDTFTDTARLERSWTSLVRPTSRWGPMGGALGLVLARGWTPVLVFCVIFTVVAQADYAVWWLADLLLPTVAATDWRALYPLVAAVGQIVVQVLTLALVAAGTELTLRRLGLPGVLRLPARGQTSKDQ</sequence>
<reference evidence="3 4" key="1">
    <citation type="submission" date="2018-03" db="EMBL/GenBank/DDBJ databases">
        <title>Genome assembly of novel Miniimonas species PCH200.</title>
        <authorList>
            <person name="Thakur V."/>
            <person name="Kumar V."/>
            <person name="Singh D."/>
        </authorList>
    </citation>
    <scope>NUCLEOTIDE SEQUENCE [LARGE SCALE GENOMIC DNA]</scope>
    <source>
        <strain evidence="3 4">PCH200</strain>
    </source>
</reference>